<keyword evidence="4" id="KW-1185">Reference proteome</keyword>
<evidence type="ECO:0000259" key="2">
    <source>
        <dbReference type="Pfam" id="PF01425"/>
    </source>
</evidence>
<dbReference type="Proteomes" id="UP001596364">
    <property type="component" value="Unassembled WGS sequence"/>
</dbReference>
<dbReference type="EC" id="3.5.1.4" evidence="3"/>
<dbReference type="Pfam" id="PF01425">
    <property type="entry name" value="Amidase"/>
    <property type="match status" value="1"/>
</dbReference>
<feature type="domain" description="Amidase" evidence="2">
    <location>
        <begin position="48"/>
        <end position="490"/>
    </location>
</feature>
<organism evidence="3 4">
    <name type="scientific">Pseudobowmanella zhangzhouensis</name>
    <dbReference type="NCBI Taxonomy" id="1537679"/>
    <lineage>
        <taxon>Bacteria</taxon>
        <taxon>Pseudomonadati</taxon>
        <taxon>Pseudomonadota</taxon>
        <taxon>Gammaproteobacteria</taxon>
        <taxon>Alteromonadales</taxon>
        <taxon>Alteromonadaceae</taxon>
    </lineage>
</organism>
<dbReference type="SUPFAM" id="SSF75304">
    <property type="entry name" value="Amidase signature (AS) enzymes"/>
    <property type="match status" value="1"/>
</dbReference>
<gene>
    <name evidence="3" type="ORF">ACFP85_13890</name>
</gene>
<dbReference type="GO" id="GO:0004040">
    <property type="term" value="F:amidase activity"/>
    <property type="evidence" value="ECO:0007669"/>
    <property type="project" value="UniProtKB-EC"/>
</dbReference>
<dbReference type="NCBIfam" id="NF006006">
    <property type="entry name" value="PRK08137.1"/>
    <property type="match status" value="1"/>
</dbReference>
<name>A0ABW1XMS9_9ALTE</name>
<dbReference type="RefSeq" id="WP_131258429.1">
    <property type="nucleotide sequence ID" value="NZ_JBHSUS010000001.1"/>
</dbReference>
<accession>A0ABW1XMS9</accession>
<reference evidence="4" key="1">
    <citation type="journal article" date="2019" name="Int. J. Syst. Evol. Microbiol.">
        <title>The Global Catalogue of Microorganisms (GCM) 10K type strain sequencing project: providing services to taxonomists for standard genome sequencing and annotation.</title>
        <authorList>
            <consortium name="The Broad Institute Genomics Platform"/>
            <consortium name="The Broad Institute Genome Sequencing Center for Infectious Disease"/>
            <person name="Wu L."/>
            <person name="Ma J."/>
        </authorList>
    </citation>
    <scope>NUCLEOTIDE SEQUENCE [LARGE SCALE GENOMIC DNA]</scope>
    <source>
        <strain evidence="4">CGMCC 1.16031</strain>
    </source>
</reference>
<keyword evidence="1" id="KW-0732">Signal</keyword>
<dbReference type="EMBL" id="JBHSUS010000001">
    <property type="protein sequence ID" value="MFC6441240.1"/>
    <property type="molecule type" value="Genomic_DNA"/>
</dbReference>
<proteinExistence type="predicted"/>
<evidence type="ECO:0000256" key="1">
    <source>
        <dbReference type="SAM" id="SignalP"/>
    </source>
</evidence>
<evidence type="ECO:0000313" key="4">
    <source>
        <dbReference type="Proteomes" id="UP001596364"/>
    </source>
</evidence>
<dbReference type="InterPro" id="IPR023631">
    <property type="entry name" value="Amidase_dom"/>
</dbReference>
<dbReference type="PANTHER" id="PTHR42678">
    <property type="entry name" value="AMIDASE"/>
    <property type="match status" value="1"/>
</dbReference>
<evidence type="ECO:0000313" key="3">
    <source>
        <dbReference type="EMBL" id="MFC6441240.1"/>
    </source>
</evidence>
<dbReference type="PANTHER" id="PTHR42678:SF34">
    <property type="entry name" value="OS04G0183300 PROTEIN"/>
    <property type="match status" value="1"/>
</dbReference>
<protein>
    <submittedName>
        <fullName evidence="3">Amidase</fullName>
        <ecNumber evidence="3">3.5.1.4</ecNumber>
    </submittedName>
</protein>
<dbReference type="Gene3D" id="3.90.1300.10">
    <property type="entry name" value="Amidase signature (AS) domain"/>
    <property type="match status" value="1"/>
</dbReference>
<comment type="caution">
    <text evidence="3">The sequence shown here is derived from an EMBL/GenBank/DDBJ whole genome shotgun (WGS) entry which is preliminary data.</text>
</comment>
<feature type="signal peptide" evidence="1">
    <location>
        <begin position="1"/>
        <end position="23"/>
    </location>
</feature>
<dbReference type="InterPro" id="IPR036928">
    <property type="entry name" value="AS_sf"/>
</dbReference>
<feature type="chain" id="PRO_5047147198" evidence="1">
    <location>
        <begin position="24"/>
        <end position="513"/>
    </location>
</feature>
<keyword evidence="3" id="KW-0378">Hydrolase</keyword>
<sequence length="513" mass="54480">MKLAGKLTALGLALASISGAVSAAQDFSNLSWQQAQAKLISGEITSAELVAYYQQRIKTLDQASDSTNSISQLSPEALAQARQLDAERAQGKVRGPLHGIPVVLKDNIDTGDGMSNSAGSLALKNNVPADDAFLVARLREAGAIILGKTNLSEWANFRSSRSSSGWSGMYGQTRNAYDFNRSPCGSSSGSGVAVAADFTLLAVGTETDGSVTCPSSINGIVGIKPTLGLVSRDGIIPISHSQDTAGPMARTVAGAVALLQAMAVYDGNDAQAEKGQMDYLRHLKADGLKGKRIGIVRQLGGYHDDVDVLFEQQLAVLKAQGAVIVDNVELADYESWGDLEYKILLQEFKPDLEAYLATTGDGVPKTMQALIAFNQSHAEQEMPYFRQEIFEAAMTPPFSPEEYQRKLSALKKMAQADGIDAALSQHKLDMLIAPSNQAAWSIDHINGDNYLGAASSPAAIAGYPHITVPMGYIQGMPVGLSFFAGKLAEPVLIEAAYGFEQATLVRRPPAIAN</sequence>